<feature type="transmembrane region" description="Helical" evidence="8">
    <location>
        <begin position="267"/>
        <end position="288"/>
    </location>
</feature>
<evidence type="ECO:0000256" key="5">
    <source>
        <dbReference type="ARBA" id="ARBA00022692"/>
    </source>
</evidence>
<evidence type="ECO:0000256" key="1">
    <source>
        <dbReference type="ARBA" id="ARBA00004651"/>
    </source>
</evidence>
<keyword evidence="3 8" id="KW-0813">Transport</keyword>
<reference evidence="10 11" key="1">
    <citation type="submission" date="2016-03" db="EMBL/GenBank/DDBJ databases">
        <title>Microsymbionts genomes from the relict species Vavilovia formosa (Stev.) Fed.</title>
        <authorList>
            <person name="Kopat V."/>
            <person name="Chirak E."/>
            <person name="Kimeklis A."/>
            <person name="Andronov E."/>
        </authorList>
    </citation>
    <scope>NUCLEOTIDE SEQUENCE [LARGE SCALE GENOMIC DNA]</scope>
    <source>
        <strain evidence="10 11">Vaf07</strain>
    </source>
</reference>
<dbReference type="GO" id="GO:0005886">
    <property type="term" value="C:plasma membrane"/>
    <property type="evidence" value="ECO:0007669"/>
    <property type="project" value="UniProtKB-SubCell"/>
</dbReference>
<proteinExistence type="inferred from homology"/>
<dbReference type="AlphaFoldDB" id="A0A163YH82"/>
<keyword evidence="4" id="KW-1003">Cell membrane</keyword>
<dbReference type="InterPro" id="IPR035906">
    <property type="entry name" value="MetI-like_sf"/>
</dbReference>
<dbReference type="Pfam" id="PF00528">
    <property type="entry name" value="BPD_transp_1"/>
    <property type="match status" value="2"/>
</dbReference>
<keyword evidence="7 8" id="KW-0472">Membrane</keyword>
<evidence type="ECO:0000256" key="7">
    <source>
        <dbReference type="ARBA" id="ARBA00023136"/>
    </source>
</evidence>
<organism evidence="10 11">
    <name type="scientific">Tardiphaga robiniae</name>
    <dbReference type="NCBI Taxonomy" id="943830"/>
    <lineage>
        <taxon>Bacteria</taxon>
        <taxon>Pseudomonadati</taxon>
        <taxon>Pseudomonadota</taxon>
        <taxon>Alphaproteobacteria</taxon>
        <taxon>Hyphomicrobiales</taxon>
        <taxon>Nitrobacteraceae</taxon>
        <taxon>Tardiphaga</taxon>
    </lineage>
</organism>
<feature type="transmembrane region" description="Helical" evidence="8">
    <location>
        <begin position="339"/>
        <end position="363"/>
    </location>
</feature>
<dbReference type="SUPFAM" id="SSF161098">
    <property type="entry name" value="MetI-like"/>
    <property type="match status" value="2"/>
</dbReference>
<feature type="transmembrane region" description="Helical" evidence="8">
    <location>
        <begin position="565"/>
        <end position="588"/>
    </location>
</feature>
<name>A0A163YH82_9BRAD</name>
<keyword evidence="11" id="KW-1185">Reference proteome</keyword>
<evidence type="ECO:0000256" key="4">
    <source>
        <dbReference type="ARBA" id="ARBA00022475"/>
    </source>
</evidence>
<feature type="domain" description="ABC transmembrane type-1" evidence="9">
    <location>
        <begin position="394"/>
        <end position="582"/>
    </location>
</feature>
<accession>A0A163YH82</accession>
<dbReference type="STRING" id="943830.A4A58_08810"/>
<sequence>MGGDVTSLDLSSAVLPVKGKPSFRFGPIWLALPGVAFLLIFFLWPTLHILVSAIWGGDSGFSLKALLAVFTSPSYSRVMTTTFTVAIQVTALCVLISYPLAYWLSRHSARRQRLMMMLILLPFWTSALVKNFAWLVLFGRNSSFAQLIMSMGGAGDRLLFNKTVVLFGIVHTLVPLCVIAMMPTLNQVNKSLLSAATTLGASPTQAFWQIFLPLSMRGVATAGLMIFITSLGFFITPSLLGSPRETMVGQLIIEQINELQNLQQGSAFGVILLAGAIIAVVLFDRVFGLSGMAGGSGQSQPDSPVRRFGLWLAGRIGDIFDPVARSYRNTFRGLPGSRLLGLYSVLVIAILLVPVIAIIPMAFTSGSFLAFPPPGFSLRWFDTYFASPIWMAATARSFGIGVACAALTIVVAGTVAFAVVRSGSRLAGAIFIFFMSPMIVPHLVISIGLFYLFAQMSLIATDVGLVLGHSVIATPVVFIIVLSTLRGHDWRLDDAALTLGASPHKAFFRITLPLISGGIVGGLITAFLISFEELTIALFIGGGLITTLPKQLWSDIFLQITPTLAAASVVVLGVVTVLFLLMEVISYWRKPA</sequence>
<feature type="transmembrane region" description="Helical" evidence="8">
    <location>
        <begin position="218"/>
        <end position="240"/>
    </location>
</feature>
<evidence type="ECO:0000313" key="11">
    <source>
        <dbReference type="Proteomes" id="UP000076574"/>
    </source>
</evidence>
<feature type="transmembrane region" description="Helical" evidence="8">
    <location>
        <begin position="427"/>
        <end position="454"/>
    </location>
</feature>
<dbReference type="Proteomes" id="UP000076574">
    <property type="component" value="Unassembled WGS sequence"/>
</dbReference>
<feature type="transmembrane region" description="Helical" evidence="8">
    <location>
        <begin position="158"/>
        <end position="180"/>
    </location>
</feature>
<feature type="transmembrane region" description="Helical" evidence="8">
    <location>
        <begin position="114"/>
        <end position="138"/>
    </location>
</feature>
<feature type="transmembrane region" description="Helical" evidence="8">
    <location>
        <begin position="506"/>
        <end position="529"/>
    </location>
</feature>
<dbReference type="PROSITE" id="PS50928">
    <property type="entry name" value="ABC_TM1"/>
    <property type="match status" value="2"/>
</dbReference>
<evidence type="ECO:0000256" key="2">
    <source>
        <dbReference type="ARBA" id="ARBA00007069"/>
    </source>
</evidence>
<comment type="similarity">
    <text evidence="2">Belongs to the binding-protein-dependent transport system permease family. CysTW subfamily.</text>
</comment>
<evidence type="ECO:0000256" key="6">
    <source>
        <dbReference type="ARBA" id="ARBA00022989"/>
    </source>
</evidence>
<dbReference type="Gene3D" id="1.10.3720.10">
    <property type="entry name" value="MetI-like"/>
    <property type="match status" value="2"/>
</dbReference>
<dbReference type="PANTHER" id="PTHR42929:SF1">
    <property type="entry name" value="INNER MEMBRANE ABC TRANSPORTER PERMEASE PROTEIN YDCU-RELATED"/>
    <property type="match status" value="1"/>
</dbReference>
<feature type="transmembrane region" description="Helical" evidence="8">
    <location>
        <begin position="398"/>
        <end position="420"/>
    </location>
</feature>
<evidence type="ECO:0000256" key="3">
    <source>
        <dbReference type="ARBA" id="ARBA00022448"/>
    </source>
</evidence>
<keyword evidence="6 8" id="KW-1133">Transmembrane helix</keyword>
<dbReference type="GO" id="GO:0055085">
    <property type="term" value="P:transmembrane transport"/>
    <property type="evidence" value="ECO:0007669"/>
    <property type="project" value="InterPro"/>
</dbReference>
<gene>
    <name evidence="10" type="ORF">A4A58_08810</name>
</gene>
<evidence type="ECO:0000313" key="10">
    <source>
        <dbReference type="EMBL" id="KZD22153.1"/>
    </source>
</evidence>
<comment type="caution">
    <text evidence="10">The sequence shown here is derived from an EMBL/GenBank/DDBJ whole genome shotgun (WGS) entry which is preliminary data.</text>
</comment>
<evidence type="ECO:0000256" key="8">
    <source>
        <dbReference type="RuleBase" id="RU363032"/>
    </source>
</evidence>
<dbReference type="PRINTS" id="PR00173">
    <property type="entry name" value="EDTRNSPORT"/>
</dbReference>
<protein>
    <submittedName>
        <fullName evidence="10">ABC transporter permease</fullName>
    </submittedName>
</protein>
<keyword evidence="5 8" id="KW-0812">Transmembrane</keyword>
<feature type="transmembrane region" description="Helical" evidence="8">
    <location>
        <begin position="535"/>
        <end position="553"/>
    </location>
</feature>
<dbReference type="EMBL" id="LVYV01000023">
    <property type="protein sequence ID" value="KZD22153.1"/>
    <property type="molecule type" value="Genomic_DNA"/>
</dbReference>
<feature type="transmembrane region" description="Helical" evidence="8">
    <location>
        <begin position="75"/>
        <end position="102"/>
    </location>
</feature>
<dbReference type="CDD" id="cd06261">
    <property type="entry name" value="TM_PBP2"/>
    <property type="match status" value="2"/>
</dbReference>
<feature type="domain" description="ABC transmembrane type-1" evidence="9">
    <location>
        <begin position="79"/>
        <end position="283"/>
    </location>
</feature>
<dbReference type="InterPro" id="IPR000515">
    <property type="entry name" value="MetI-like"/>
</dbReference>
<comment type="subcellular location">
    <subcellularLocation>
        <location evidence="1 8">Cell membrane</location>
        <topology evidence="1 8">Multi-pass membrane protein</topology>
    </subcellularLocation>
</comment>
<dbReference type="PANTHER" id="PTHR42929">
    <property type="entry name" value="INNER MEMBRANE ABC TRANSPORTER PERMEASE PROTEIN YDCU-RELATED-RELATED"/>
    <property type="match status" value="1"/>
</dbReference>
<feature type="transmembrane region" description="Helical" evidence="8">
    <location>
        <begin position="28"/>
        <end position="55"/>
    </location>
</feature>
<evidence type="ECO:0000259" key="9">
    <source>
        <dbReference type="PROSITE" id="PS50928"/>
    </source>
</evidence>
<feature type="transmembrane region" description="Helical" evidence="8">
    <location>
        <begin position="466"/>
        <end position="485"/>
    </location>
</feature>